<sequence>MFVPMSPLSYLVFGLAFIGLGCWMTLFNDPMMIRGLGGLFLLIGVGMVAACIWLRRLGVGWFQTWF</sequence>
<name>A0A7Y9EQA6_9ACTN</name>
<proteinExistence type="predicted"/>
<organism evidence="2 3">
    <name type="scientific">Actinomadura luteofluorescens</name>
    <dbReference type="NCBI Taxonomy" id="46163"/>
    <lineage>
        <taxon>Bacteria</taxon>
        <taxon>Bacillati</taxon>
        <taxon>Actinomycetota</taxon>
        <taxon>Actinomycetes</taxon>
        <taxon>Streptosporangiales</taxon>
        <taxon>Thermomonosporaceae</taxon>
        <taxon>Actinomadura</taxon>
    </lineage>
</organism>
<gene>
    <name evidence="2" type="ORF">BJY14_007971</name>
</gene>
<dbReference type="Proteomes" id="UP000529783">
    <property type="component" value="Unassembled WGS sequence"/>
</dbReference>
<evidence type="ECO:0008006" key="4">
    <source>
        <dbReference type="Google" id="ProtNLM"/>
    </source>
</evidence>
<accession>A0A7Y9EQA6</accession>
<keyword evidence="1" id="KW-0812">Transmembrane</keyword>
<dbReference type="AlphaFoldDB" id="A0A7Y9EQA6"/>
<keyword evidence="1" id="KW-1133">Transmembrane helix</keyword>
<dbReference type="EMBL" id="JACCBA010000001">
    <property type="protein sequence ID" value="NYD51988.1"/>
    <property type="molecule type" value="Genomic_DNA"/>
</dbReference>
<feature type="transmembrane region" description="Helical" evidence="1">
    <location>
        <begin position="32"/>
        <end position="54"/>
    </location>
</feature>
<reference evidence="2 3" key="1">
    <citation type="submission" date="2020-07" db="EMBL/GenBank/DDBJ databases">
        <title>Sequencing the genomes of 1000 actinobacteria strains.</title>
        <authorList>
            <person name="Klenk H.-P."/>
        </authorList>
    </citation>
    <scope>NUCLEOTIDE SEQUENCE [LARGE SCALE GENOMIC DNA]</scope>
    <source>
        <strain evidence="2 3">DSM 40398</strain>
    </source>
</reference>
<feature type="transmembrane region" description="Helical" evidence="1">
    <location>
        <begin position="7"/>
        <end position="26"/>
    </location>
</feature>
<evidence type="ECO:0000313" key="2">
    <source>
        <dbReference type="EMBL" id="NYD51988.1"/>
    </source>
</evidence>
<dbReference type="RefSeq" id="WP_179848264.1">
    <property type="nucleotide sequence ID" value="NZ_JACCBA010000001.1"/>
</dbReference>
<keyword evidence="1" id="KW-0472">Membrane</keyword>
<comment type="caution">
    <text evidence="2">The sequence shown here is derived from an EMBL/GenBank/DDBJ whole genome shotgun (WGS) entry which is preliminary data.</text>
</comment>
<evidence type="ECO:0000256" key="1">
    <source>
        <dbReference type="SAM" id="Phobius"/>
    </source>
</evidence>
<evidence type="ECO:0000313" key="3">
    <source>
        <dbReference type="Proteomes" id="UP000529783"/>
    </source>
</evidence>
<keyword evidence="3" id="KW-1185">Reference proteome</keyword>
<protein>
    <recommendedName>
        <fullName evidence="4">DUF4175 domain-containing protein</fullName>
    </recommendedName>
</protein>